<feature type="non-terminal residue" evidence="2">
    <location>
        <position position="141"/>
    </location>
</feature>
<dbReference type="EMBL" id="LAZR01069038">
    <property type="protein sequence ID" value="KKK48486.1"/>
    <property type="molecule type" value="Genomic_DNA"/>
</dbReference>
<dbReference type="InterPro" id="IPR053802">
    <property type="entry name" value="DUF6950"/>
</dbReference>
<gene>
    <name evidence="2" type="ORF">LCGC14_3144640</name>
</gene>
<name>A0A0F8YK84_9ZZZZ</name>
<sequence length="141" mass="16293">MRTIYRVLDWPTQLSEWAWDIRGSKYEWGLTDCGQLPRAALYKMFGEDIFPALPDWTNAYQAYRRLRKMGSIEELLVGLGAIPCTRNLLQNGAIVVQDLGRRLPAIFVYVEPILITSHPETGVQWYEREEMEPGGVGFNLW</sequence>
<dbReference type="AlphaFoldDB" id="A0A0F8YK84"/>
<evidence type="ECO:0000313" key="2">
    <source>
        <dbReference type="EMBL" id="KKK48486.1"/>
    </source>
</evidence>
<reference evidence="2" key="1">
    <citation type="journal article" date="2015" name="Nature">
        <title>Complex archaea that bridge the gap between prokaryotes and eukaryotes.</title>
        <authorList>
            <person name="Spang A."/>
            <person name="Saw J.H."/>
            <person name="Jorgensen S.L."/>
            <person name="Zaremba-Niedzwiedzka K."/>
            <person name="Martijn J."/>
            <person name="Lind A.E."/>
            <person name="van Eijk R."/>
            <person name="Schleper C."/>
            <person name="Guy L."/>
            <person name="Ettema T.J."/>
        </authorList>
    </citation>
    <scope>NUCLEOTIDE SEQUENCE</scope>
</reference>
<comment type="caution">
    <text evidence="2">The sequence shown here is derived from an EMBL/GenBank/DDBJ whole genome shotgun (WGS) entry which is preliminary data.</text>
</comment>
<proteinExistence type="predicted"/>
<dbReference type="Pfam" id="PF22262">
    <property type="entry name" value="DUF6950"/>
    <property type="match status" value="1"/>
</dbReference>
<feature type="domain" description="DUF6950" evidence="1">
    <location>
        <begin position="6"/>
        <end position="131"/>
    </location>
</feature>
<accession>A0A0F8YK84</accession>
<evidence type="ECO:0000259" key="1">
    <source>
        <dbReference type="Pfam" id="PF22262"/>
    </source>
</evidence>
<protein>
    <recommendedName>
        <fullName evidence="1">DUF6950 domain-containing protein</fullName>
    </recommendedName>
</protein>
<organism evidence="2">
    <name type="scientific">marine sediment metagenome</name>
    <dbReference type="NCBI Taxonomy" id="412755"/>
    <lineage>
        <taxon>unclassified sequences</taxon>
        <taxon>metagenomes</taxon>
        <taxon>ecological metagenomes</taxon>
    </lineage>
</organism>